<dbReference type="KEGG" id="vg:23463215"/>
<evidence type="ECO:0000256" key="1">
    <source>
        <dbReference type="SAM" id="Phobius"/>
    </source>
</evidence>
<evidence type="ECO:0000313" key="3">
    <source>
        <dbReference type="Proteomes" id="UP000202511"/>
    </source>
</evidence>
<dbReference type="GeneID" id="23463215"/>
<reference evidence="2 3" key="1">
    <citation type="journal article" date="2015" name="Parasitol. Res.">
        <title>Viruses in close associations with free-living amoebae.</title>
        <authorList>
            <person name="Scheid P."/>
        </authorList>
    </citation>
    <scope>NUCLEOTIDE SEQUENCE [LARGE SCALE GENOMIC DNA]</scope>
    <source>
        <strain evidence="2">KlaHel</strain>
    </source>
</reference>
<feature type="transmembrane region" description="Helical" evidence="1">
    <location>
        <begin position="6"/>
        <end position="32"/>
    </location>
</feature>
<name>A0A0B5IZH1_9VIRU</name>
<proteinExistence type="predicted"/>
<protein>
    <submittedName>
        <fullName evidence="2">Uncharacterized protein</fullName>
    </submittedName>
</protein>
<dbReference type="EMBL" id="KP136319">
    <property type="protein sequence ID" value="AJF98298.1"/>
    <property type="molecule type" value="Genomic_DNA"/>
</dbReference>
<dbReference type="RefSeq" id="YP_009120533.1">
    <property type="nucleotide sequence ID" value="NC_026440.1"/>
</dbReference>
<accession>A0A0B5IZH1</accession>
<keyword evidence="1" id="KW-1133">Transmembrane helix</keyword>
<dbReference type="Proteomes" id="UP000202511">
    <property type="component" value="Segment"/>
</dbReference>
<sequence>MGSIQAGIFFGMRIFSGFSFFLVFSFNLLLYLSLFLRARVVRPDLDPLLTVFCPSVRRLFRRLCVAGLTGERTDARTAGGLGRPFCIFLYRQVKTNFIEIHF</sequence>
<evidence type="ECO:0000313" key="2">
    <source>
        <dbReference type="EMBL" id="AJF98298.1"/>
    </source>
</evidence>
<keyword evidence="1" id="KW-0472">Membrane</keyword>
<organism evidence="2 3">
    <name type="scientific">Pandoravirus inopinatum</name>
    <dbReference type="NCBI Taxonomy" id="1605721"/>
    <lineage>
        <taxon>Viruses</taxon>
        <taxon>Pandoravirus</taxon>
    </lineage>
</organism>
<keyword evidence="1" id="KW-0812">Transmembrane</keyword>